<dbReference type="EMBL" id="BLXT01000825">
    <property type="protein sequence ID" value="GFN80638.1"/>
    <property type="molecule type" value="Genomic_DNA"/>
</dbReference>
<feature type="region of interest" description="Disordered" evidence="1">
    <location>
        <begin position="54"/>
        <end position="94"/>
    </location>
</feature>
<name>A0AAV3YC83_9GAST</name>
<feature type="compositionally biased region" description="Polar residues" evidence="1">
    <location>
        <begin position="79"/>
        <end position="94"/>
    </location>
</feature>
<comment type="caution">
    <text evidence="2">The sequence shown here is derived from an EMBL/GenBank/DDBJ whole genome shotgun (WGS) entry which is preliminary data.</text>
</comment>
<protein>
    <submittedName>
        <fullName evidence="2">Uncharacterized protein</fullName>
    </submittedName>
</protein>
<keyword evidence="3" id="KW-1185">Reference proteome</keyword>
<sequence>MIVPSMKTLDTFEHGAKNRRSVQYANRPISLNGKTPLALWNIYSVTSLDCDASGNGAPSELKVEPRRRRWGSNPGLRASSLSIVPPTSRNRMTA</sequence>
<evidence type="ECO:0000256" key="1">
    <source>
        <dbReference type="SAM" id="MobiDB-lite"/>
    </source>
</evidence>
<evidence type="ECO:0000313" key="2">
    <source>
        <dbReference type="EMBL" id="GFN80638.1"/>
    </source>
</evidence>
<organism evidence="2 3">
    <name type="scientific">Plakobranchus ocellatus</name>
    <dbReference type="NCBI Taxonomy" id="259542"/>
    <lineage>
        <taxon>Eukaryota</taxon>
        <taxon>Metazoa</taxon>
        <taxon>Spiralia</taxon>
        <taxon>Lophotrochozoa</taxon>
        <taxon>Mollusca</taxon>
        <taxon>Gastropoda</taxon>
        <taxon>Heterobranchia</taxon>
        <taxon>Euthyneura</taxon>
        <taxon>Panpulmonata</taxon>
        <taxon>Sacoglossa</taxon>
        <taxon>Placobranchoidea</taxon>
        <taxon>Plakobranchidae</taxon>
        <taxon>Plakobranchus</taxon>
    </lineage>
</organism>
<accession>A0AAV3YC83</accession>
<evidence type="ECO:0000313" key="3">
    <source>
        <dbReference type="Proteomes" id="UP000735302"/>
    </source>
</evidence>
<gene>
    <name evidence="2" type="ORF">PoB_000714400</name>
</gene>
<proteinExistence type="predicted"/>
<reference evidence="2 3" key="1">
    <citation type="journal article" date="2021" name="Elife">
        <title>Chloroplast acquisition without the gene transfer in kleptoplastic sea slugs, Plakobranchus ocellatus.</title>
        <authorList>
            <person name="Maeda T."/>
            <person name="Takahashi S."/>
            <person name="Yoshida T."/>
            <person name="Shimamura S."/>
            <person name="Takaki Y."/>
            <person name="Nagai Y."/>
            <person name="Toyoda A."/>
            <person name="Suzuki Y."/>
            <person name="Arimoto A."/>
            <person name="Ishii H."/>
            <person name="Satoh N."/>
            <person name="Nishiyama T."/>
            <person name="Hasebe M."/>
            <person name="Maruyama T."/>
            <person name="Minagawa J."/>
            <person name="Obokata J."/>
            <person name="Shigenobu S."/>
        </authorList>
    </citation>
    <scope>NUCLEOTIDE SEQUENCE [LARGE SCALE GENOMIC DNA]</scope>
</reference>
<dbReference type="AlphaFoldDB" id="A0AAV3YC83"/>
<dbReference type="Proteomes" id="UP000735302">
    <property type="component" value="Unassembled WGS sequence"/>
</dbReference>